<evidence type="ECO:0000256" key="1">
    <source>
        <dbReference type="PROSITE-ProRule" id="PRU00023"/>
    </source>
</evidence>
<dbReference type="Pfam" id="PF06985">
    <property type="entry name" value="HET"/>
    <property type="match status" value="1"/>
</dbReference>
<proteinExistence type="predicted"/>
<name>A0AA38S131_9PEZI</name>
<keyword evidence="1" id="KW-0040">ANK repeat</keyword>
<feature type="domain" description="Heterokaryon incompatibility" evidence="3">
    <location>
        <begin position="23"/>
        <end position="123"/>
    </location>
</feature>
<dbReference type="InterPro" id="IPR036770">
    <property type="entry name" value="Ankyrin_rpt-contain_sf"/>
</dbReference>
<comment type="caution">
    <text evidence="5">The sequence shown here is derived from an EMBL/GenBank/DDBJ whole genome shotgun (WGS) entry which is preliminary data.</text>
</comment>
<dbReference type="EMBL" id="JANBVN010000001">
    <property type="protein sequence ID" value="KAJ9165718.1"/>
    <property type="molecule type" value="Genomic_DNA"/>
</dbReference>
<dbReference type="PROSITE" id="PS50088">
    <property type="entry name" value="ANK_REPEAT"/>
    <property type="match status" value="4"/>
</dbReference>
<protein>
    <submittedName>
        <fullName evidence="5">HET-domain-containing protein</fullName>
    </submittedName>
</protein>
<dbReference type="PRINTS" id="PR01415">
    <property type="entry name" value="ANKYRIN"/>
</dbReference>
<dbReference type="PANTHER" id="PTHR10622">
    <property type="entry name" value="HET DOMAIN-CONTAINING PROTEIN"/>
    <property type="match status" value="1"/>
</dbReference>
<sequence length="1055" mass="115457">MRLVDTTTLEVVSFPAADRVPPYAILSHTWGAEQDEPTLQQLQELTAAGRRDPAAWTRHPVALKKGYAKVRGACALALSRGYRHVWVDTCCIDRASSAEVSEAVNAMYGWYAGAGACYVFLEDVDVGPGIANPDISRCRWFGRGWTLLELVAPAEVLFYDYKWAYAGSKRGRADFREQLSRTTGVDARVLAGEVRVEEMSVACRMAWAASRTTTRPEDVAYCLMGIFQVNMPLLYGEGGERAFIRLQEEILRSTNDHSLFAWKYPRGDPLSYKLSGLLASSPSYFRQTSHIKPSLPDLSRVSAPSNVTNAGLHVQLHLHPVGASSRASTLTLDASSASQSDTHTDYVAVLDCCTVTLNKKDYHHGIRLVALGSGQFARIQSDHVLLVDIVGTDPPADRFPPAADLQYVYVQQKPAWLLPAVVLEDPKKEEKDEPYALVDVYPSSRWDSHTRTLRSRHSQHANLLGGFRYRVPRTREKFDQVDVFVIVNQIEGQLGNWLAVAYCKEVPDGQTLQQAFAQLSNEDVSDVSAALAKGGVRSQYGSALISELDGKEVFGSGRIQTTANLLKNRTEMDHLLALTRRMACEVVYDTLDMTFRQSVNIVATLHSKIRTAPIGGWDRNVSDDLAATLQRIKEEAPGIQVTGEDGGKLDVFEQYFANRLAVACILGDTETVRELVQTKLVTVSLECKTGGQSFADKELCTAFLAFRPIHWAAAYGHTEIVRLLTENGADRYCRTVAGFTTVHLAAMMGHGELVEYLLCSWTPSELSELDRLRRGRLNEAPGHLAAAYDRTGRGPSLFRSRKRGSSRVERGPRAHDARNGLGEKPLHRAAAMNNTEAIAAVVSASQEDGRNGEVQENLDSPDGYGRTPLWHAAATGADEAVRCLLALSAEVDAPDVYGRTPLHIACREGRPAAARILLEAGADVNGLTTAPCLSACHLAALAADMGCLKLVVEHGGKADLHQMEGLELGPIHIAAANGWLEGVKLLVEKGCNPDTTCSHYVRAKGHSQTDAGVNVARIRFSNARELAVRGGHEDVVDFLKDWESARSLKEDASHA</sequence>
<feature type="domain" description="DUF8212" evidence="4">
    <location>
        <begin position="241"/>
        <end position="264"/>
    </location>
</feature>
<dbReference type="Gene3D" id="1.25.40.20">
    <property type="entry name" value="Ankyrin repeat-containing domain"/>
    <property type="match status" value="1"/>
</dbReference>
<feature type="repeat" description="ANK" evidence="1">
    <location>
        <begin position="897"/>
        <end position="929"/>
    </location>
</feature>
<gene>
    <name evidence="5" type="ORF">NKR19_g28</name>
</gene>
<dbReference type="InterPro" id="IPR010730">
    <property type="entry name" value="HET"/>
</dbReference>
<evidence type="ECO:0000313" key="6">
    <source>
        <dbReference type="Proteomes" id="UP001174691"/>
    </source>
</evidence>
<dbReference type="PROSITE" id="PS50297">
    <property type="entry name" value="ANK_REP_REGION"/>
    <property type="match status" value="4"/>
</dbReference>
<feature type="compositionally biased region" description="Basic and acidic residues" evidence="2">
    <location>
        <begin position="806"/>
        <end position="818"/>
    </location>
</feature>
<organism evidence="5 6">
    <name type="scientific">Coniochaeta hoffmannii</name>
    <dbReference type="NCBI Taxonomy" id="91930"/>
    <lineage>
        <taxon>Eukaryota</taxon>
        <taxon>Fungi</taxon>
        <taxon>Dikarya</taxon>
        <taxon>Ascomycota</taxon>
        <taxon>Pezizomycotina</taxon>
        <taxon>Sordariomycetes</taxon>
        <taxon>Sordariomycetidae</taxon>
        <taxon>Coniochaetales</taxon>
        <taxon>Coniochaetaceae</taxon>
        <taxon>Coniochaeta</taxon>
    </lineage>
</organism>
<feature type="repeat" description="ANK" evidence="1">
    <location>
        <begin position="737"/>
        <end position="758"/>
    </location>
</feature>
<dbReference type="SMART" id="SM00248">
    <property type="entry name" value="ANK"/>
    <property type="match status" value="8"/>
</dbReference>
<keyword evidence="6" id="KW-1185">Reference proteome</keyword>
<dbReference type="Pfam" id="PF26640">
    <property type="entry name" value="DUF8212"/>
    <property type="match status" value="1"/>
</dbReference>
<dbReference type="Pfam" id="PF13637">
    <property type="entry name" value="Ank_4"/>
    <property type="match status" value="1"/>
</dbReference>
<feature type="region of interest" description="Disordered" evidence="2">
    <location>
        <begin position="844"/>
        <end position="863"/>
    </location>
</feature>
<dbReference type="InterPro" id="IPR058525">
    <property type="entry name" value="DUF8212"/>
</dbReference>
<dbReference type="Pfam" id="PF00023">
    <property type="entry name" value="Ank"/>
    <property type="match status" value="1"/>
</dbReference>
<dbReference type="AlphaFoldDB" id="A0AA38S131"/>
<dbReference type="PANTHER" id="PTHR10622:SF10">
    <property type="entry name" value="HET DOMAIN-CONTAINING PROTEIN"/>
    <property type="match status" value="1"/>
</dbReference>
<reference evidence="5" key="1">
    <citation type="submission" date="2022-07" db="EMBL/GenBank/DDBJ databases">
        <title>Fungi with potential for degradation of polypropylene.</title>
        <authorList>
            <person name="Gostincar C."/>
        </authorList>
    </citation>
    <scope>NUCLEOTIDE SEQUENCE</scope>
    <source>
        <strain evidence="5">EXF-13287</strain>
    </source>
</reference>
<evidence type="ECO:0000256" key="2">
    <source>
        <dbReference type="SAM" id="MobiDB-lite"/>
    </source>
</evidence>
<evidence type="ECO:0000259" key="4">
    <source>
        <dbReference type="Pfam" id="PF26640"/>
    </source>
</evidence>
<feature type="repeat" description="ANK" evidence="1">
    <location>
        <begin position="864"/>
        <end position="896"/>
    </location>
</feature>
<accession>A0AA38S131</accession>
<evidence type="ECO:0000313" key="5">
    <source>
        <dbReference type="EMBL" id="KAJ9165718.1"/>
    </source>
</evidence>
<dbReference type="Proteomes" id="UP001174691">
    <property type="component" value="Unassembled WGS sequence"/>
</dbReference>
<dbReference type="InterPro" id="IPR002110">
    <property type="entry name" value="Ankyrin_rpt"/>
</dbReference>
<feature type="repeat" description="ANK" evidence="1">
    <location>
        <begin position="704"/>
        <end position="730"/>
    </location>
</feature>
<dbReference type="Pfam" id="PF12796">
    <property type="entry name" value="Ank_2"/>
    <property type="match status" value="1"/>
</dbReference>
<evidence type="ECO:0000259" key="3">
    <source>
        <dbReference type="Pfam" id="PF06985"/>
    </source>
</evidence>
<dbReference type="SUPFAM" id="SSF48403">
    <property type="entry name" value="Ankyrin repeat"/>
    <property type="match status" value="1"/>
</dbReference>
<feature type="region of interest" description="Disordered" evidence="2">
    <location>
        <begin position="793"/>
        <end position="820"/>
    </location>
</feature>